<evidence type="ECO:0000313" key="2">
    <source>
        <dbReference type="Proteomes" id="UP000323506"/>
    </source>
</evidence>
<reference evidence="1 2" key="1">
    <citation type="submission" date="2019-06" db="EMBL/GenBank/DDBJ databases">
        <title>WGS assembly of Gossypium darwinii.</title>
        <authorList>
            <person name="Chen Z.J."/>
            <person name="Sreedasyam A."/>
            <person name="Ando A."/>
            <person name="Song Q."/>
            <person name="De L."/>
            <person name="Hulse-Kemp A."/>
            <person name="Ding M."/>
            <person name="Ye W."/>
            <person name="Kirkbride R."/>
            <person name="Jenkins J."/>
            <person name="Plott C."/>
            <person name="Lovell J."/>
            <person name="Lin Y.-M."/>
            <person name="Vaughn R."/>
            <person name="Liu B."/>
            <person name="Li W."/>
            <person name="Simpson S."/>
            <person name="Scheffler B."/>
            <person name="Saski C."/>
            <person name="Grover C."/>
            <person name="Hu G."/>
            <person name="Conover J."/>
            <person name="Carlson J."/>
            <person name="Shu S."/>
            <person name="Boston L."/>
            <person name="Williams M."/>
            <person name="Peterson D."/>
            <person name="Mcgee K."/>
            <person name="Jones D."/>
            <person name="Wendel J."/>
            <person name="Stelly D."/>
            <person name="Grimwood J."/>
            <person name="Schmutz J."/>
        </authorList>
    </citation>
    <scope>NUCLEOTIDE SEQUENCE [LARGE SCALE GENOMIC DNA]</scope>
    <source>
        <strain evidence="1">1808015.09</strain>
    </source>
</reference>
<proteinExistence type="predicted"/>
<keyword evidence="2" id="KW-1185">Reference proteome</keyword>
<gene>
    <name evidence="1" type="ORF">ES288_A07G124200v1</name>
</gene>
<organism evidence="1 2">
    <name type="scientific">Gossypium darwinii</name>
    <name type="common">Darwin's cotton</name>
    <name type="synonym">Gossypium barbadense var. darwinii</name>
    <dbReference type="NCBI Taxonomy" id="34276"/>
    <lineage>
        <taxon>Eukaryota</taxon>
        <taxon>Viridiplantae</taxon>
        <taxon>Streptophyta</taxon>
        <taxon>Embryophyta</taxon>
        <taxon>Tracheophyta</taxon>
        <taxon>Spermatophyta</taxon>
        <taxon>Magnoliopsida</taxon>
        <taxon>eudicotyledons</taxon>
        <taxon>Gunneridae</taxon>
        <taxon>Pentapetalae</taxon>
        <taxon>rosids</taxon>
        <taxon>malvids</taxon>
        <taxon>Malvales</taxon>
        <taxon>Malvaceae</taxon>
        <taxon>Malvoideae</taxon>
        <taxon>Gossypium</taxon>
    </lineage>
</organism>
<dbReference type="Proteomes" id="UP000323506">
    <property type="component" value="Chromosome A07"/>
</dbReference>
<dbReference type="AlphaFoldDB" id="A0A5D2FWM2"/>
<protein>
    <submittedName>
        <fullName evidence="1">Uncharacterized protein</fullName>
    </submittedName>
</protein>
<name>A0A5D2FWM2_GOSDA</name>
<evidence type="ECO:0000313" key="1">
    <source>
        <dbReference type="EMBL" id="TYH09780.1"/>
    </source>
</evidence>
<sequence>MVWESVTHEEGRKVSVQALSSRPVKAFQRCEHDATPCVIENVSDVAWNSGTCCRVVASGARGTC</sequence>
<dbReference type="EMBL" id="CM017694">
    <property type="protein sequence ID" value="TYH09780.1"/>
    <property type="molecule type" value="Genomic_DNA"/>
</dbReference>
<accession>A0A5D2FWM2</accession>